<dbReference type="KEGG" id="pmai:CF386_10135"/>
<protein>
    <recommendedName>
        <fullName evidence="3">Outer membrane protein beta-barrel domain-containing protein</fullName>
    </recommendedName>
</protein>
<evidence type="ECO:0000256" key="1">
    <source>
        <dbReference type="ARBA" id="ARBA00022729"/>
    </source>
</evidence>
<dbReference type="OrthoDB" id="5735897at2"/>
<keyword evidence="5" id="KW-1185">Reference proteome</keyword>
<feature type="signal peptide" evidence="2">
    <location>
        <begin position="1"/>
        <end position="21"/>
    </location>
</feature>
<dbReference type="AlphaFoldDB" id="A0A220VGF7"/>
<proteinExistence type="predicted"/>
<name>A0A220VGF7_9GAMM</name>
<dbReference type="InterPro" id="IPR027385">
    <property type="entry name" value="Beta-barrel_OMP"/>
</dbReference>
<reference evidence="4 5" key="1">
    <citation type="journal article" date="2016" name="Int. J. Syst. Evol. Microbiol.">
        <title>Paraphotobacterium marinum gen. nov., sp. nov., a member of the family Vibrionaceae, isolated from surface seawater.</title>
        <authorList>
            <person name="Huang Z."/>
            <person name="Dong C."/>
            <person name="Shao Z."/>
        </authorList>
    </citation>
    <scope>NUCLEOTIDE SEQUENCE [LARGE SCALE GENOMIC DNA]</scope>
    <source>
        <strain evidence="4 5">NSCS20N07D</strain>
    </source>
</reference>
<dbReference type="SUPFAM" id="SSF56925">
    <property type="entry name" value="OMPA-like"/>
    <property type="match status" value="1"/>
</dbReference>
<feature type="chain" id="PRO_5012849691" description="Outer membrane protein beta-barrel domain-containing protein" evidence="2">
    <location>
        <begin position="22"/>
        <end position="193"/>
    </location>
</feature>
<gene>
    <name evidence="4" type="ORF">CF386_10135</name>
</gene>
<dbReference type="InterPro" id="IPR011250">
    <property type="entry name" value="OMP/PagP_B-barrel"/>
</dbReference>
<dbReference type="Gene3D" id="2.40.160.20">
    <property type="match status" value="1"/>
</dbReference>
<sequence>MKNFLMTLSILVVLFPTPSFSKTFISGQLGFSWINSRPNDDSNYLVDAHEGIGSQFYFGYLFSVNDTFSVGPEIGLGWNVFMPGDNAKSEKLLINTTIPIDIKAKIDINQNFYFFGRAGIASVQQDITSSWLFPIGSSSKWQPTFGGGFGYNLNKSLSLELSYNFVNGTNEQTHYKNNTARFQNVSFGVTYSF</sequence>
<evidence type="ECO:0000256" key="2">
    <source>
        <dbReference type="SAM" id="SignalP"/>
    </source>
</evidence>
<evidence type="ECO:0000313" key="4">
    <source>
        <dbReference type="EMBL" id="ASK79409.1"/>
    </source>
</evidence>
<evidence type="ECO:0000259" key="3">
    <source>
        <dbReference type="Pfam" id="PF13505"/>
    </source>
</evidence>
<keyword evidence="1 2" id="KW-0732">Signal</keyword>
<dbReference type="Pfam" id="PF13505">
    <property type="entry name" value="OMP_b-brl"/>
    <property type="match status" value="1"/>
</dbReference>
<feature type="domain" description="Outer membrane protein beta-barrel" evidence="3">
    <location>
        <begin position="12"/>
        <end position="193"/>
    </location>
</feature>
<organism evidence="4 5">
    <name type="scientific">Paraphotobacterium marinum</name>
    <dbReference type="NCBI Taxonomy" id="1755811"/>
    <lineage>
        <taxon>Bacteria</taxon>
        <taxon>Pseudomonadati</taxon>
        <taxon>Pseudomonadota</taxon>
        <taxon>Gammaproteobacteria</taxon>
        <taxon>Vibrionales</taxon>
        <taxon>Vibrionaceae</taxon>
        <taxon>Paraphotobacterium</taxon>
    </lineage>
</organism>
<evidence type="ECO:0000313" key="5">
    <source>
        <dbReference type="Proteomes" id="UP000242175"/>
    </source>
</evidence>
<accession>A0A220VGF7</accession>
<dbReference type="EMBL" id="CP022356">
    <property type="protein sequence ID" value="ASK79409.1"/>
    <property type="molecule type" value="Genomic_DNA"/>
</dbReference>
<dbReference type="RefSeq" id="WP_089074317.1">
    <property type="nucleotide sequence ID" value="NZ_CBCSAM010000004.1"/>
</dbReference>
<dbReference type="Proteomes" id="UP000242175">
    <property type="component" value="Chromosome small"/>
</dbReference>